<accession>A0ABD4XW74</accession>
<dbReference type="RefSeq" id="WP_279649059.1">
    <property type="nucleotide sequence ID" value="NZ_JAOCDG010000003.1"/>
</dbReference>
<gene>
    <name evidence="1" type="ORF">N5D09_03270</name>
</gene>
<dbReference type="AlphaFoldDB" id="A0ABD4XW74"/>
<organism evidence="1 2">
    <name type="scientific">Stutzerimonas stutzeri</name>
    <name type="common">Pseudomonas stutzeri</name>
    <dbReference type="NCBI Taxonomy" id="316"/>
    <lineage>
        <taxon>Bacteria</taxon>
        <taxon>Pseudomonadati</taxon>
        <taxon>Pseudomonadota</taxon>
        <taxon>Gammaproteobacteria</taxon>
        <taxon>Pseudomonadales</taxon>
        <taxon>Pseudomonadaceae</taxon>
        <taxon>Stutzerimonas</taxon>
    </lineage>
</organism>
<dbReference type="Proteomes" id="UP001161139">
    <property type="component" value="Unassembled WGS sequence"/>
</dbReference>
<proteinExistence type="predicted"/>
<protein>
    <submittedName>
        <fullName evidence="1">Uncharacterized protein</fullName>
    </submittedName>
</protein>
<sequence length="80" mass="8909">MRIETQERTKRLDGAAKLLLGSQESAEVKAEVALQINVYHTILAQLEGSPDHTQDMAKVVEPIDEFCTLTERTFAAARSH</sequence>
<name>A0ABD4XW74_STUST</name>
<reference evidence="1" key="1">
    <citation type="submission" date="2022-09" db="EMBL/GenBank/DDBJ databases">
        <title>Intensive care unit water sources are persistently colonized with multi-drug resistant bacteria and are the site of extensive horizontal gene transfer of antibiotic resistance genes.</title>
        <authorList>
            <person name="Diorio-Toth L."/>
        </authorList>
    </citation>
    <scope>NUCLEOTIDE SEQUENCE</scope>
    <source>
        <strain evidence="1">GD03864</strain>
    </source>
</reference>
<comment type="caution">
    <text evidence="1">The sequence shown here is derived from an EMBL/GenBank/DDBJ whole genome shotgun (WGS) entry which is preliminary data.</text>
</comment>
<evidence type="ECO:0000313" key="1">
    <source>
        <dbReference type="EMBL" id="MDH0687108.1"/>
    </source>
</evidence>
<dbReference type="EMBL" id="JAOCDG010000003">
    <property type="protein sequence ID" value="MDH0687108.1"/>
    <property type="molecule type" value="Genomic_DNA"/>
</dbReference>
<evidence type="ECO:0000313" key="2">
    <source>
        <dbReference type="Proteomes" id="UP001161139"/>
    </source>
</evidence>